<dbReference type="PROSITE" id="PS00409">
    <property type="entry name" value="PROKAR_NTER_METHYL"/>
    <property type="match status" value="1"/>
</dbReference>
<evidence type="ECO:0000313" key="4">
    <source>
        <dbReference type="Proteomes" id="UP000681131"/>
    </source>
</evidence>
<evidence type="ECO:0000313" key="3">
    <source>
        <dbReference type="EMBL" id="QIW12137.1"/>
    </source>
</evidence>
<feature type="transmembrane region" description="Helical" evidence="2">
    <location>
        <begin position="21"/>
        <end position="42"/>
    </location>
</feature>
<dbReference type="Gene3D" id="3.30.700.10">
    <property type="entry name" value="Glycoprotein, Type 4 Pilin"/>
    <property type="match status" value="1"/>
</dbReference>
<sequence>MYIIDYIVFMKFLKNNKGFSLVELMVVIAIVAILAAIAIPAYSNYTMRVRFQDEISKMDNYRKAITDFIQNSGVTTDAEFQSGIANVKDNYLGDDNVAIMSELKANNGTLLSHPVINGTTYQVALTPRINDNGSLINWECNIRNETSNSAPPSGAMPNGCNSTDTDLNDDQSAYNDEYTSLEGIRDTAIAAAHQAWNDLTSDYVDASTDDTTTEGSLGSLNDLKNTALANQQSNTDSINNARGVMDDYFNPYDTSNLEANYTSTLSTLNDNGDALTSESTPTEFANAGLTELTAYRDSIADTDSAEYTAANTAVTNRTTEISNLEAAKSNYDTGVAAAPGLASEVTSINSQISDKNTELSQQALTDSNFTDKTNTANQDFSDSLDELNSSDAFSGDHVDRNNS</sequence>
<dbReference type="Pfam" id="PF07963">
    <property type="entry name" value="N_methyl"/>
    <property type="match status" value="1"/>
</dbReference>
<feature type="region of interest" description="Disordered" evidence="1">
    <location>
        <begin position="366"/>
        <end position="403"/>
    </location>
</feature>
<gene>
    <name evidence="3" type="ORF">FZC43_05480</name>
</gene>
<dbReference type="NCBIfam" id="TIGR02532">
    <property type="entry name" value="IV_pilin_GFxxxE"/>
    <property type="match status" value="1"/>
</dbReference>
<organism evidence="3 4">
    <name type="scientific">Francisella adeliensis</name>
    <dbReference type="NCBI Taxonomy" id="2007306"/>
    <lineage>
        <taxon>Bacteria</taxon>
        <taxon>Pseudomonadati</taxon>
        <taxon>Pseudomonadota</taxon>
        <taxon>Gammaproteobacteria</taxon>
        <taxon>Thiotrichales</taxon>
        <taxon>Francisellaceae</taxon>
        <taxon>Francisella</taxon>
    </lineage>
</organism>
<reference evidence="3 4" key="1">
    <citation type="submission" date="2019-08" db="EMBL/GenBank/DDBJ databases">
        <title>Complete genome sequences of Francisella adeliensis (FSC1325 and FSC1326).</title>
        <authorList>
            <person name="Ohrman C."/>
            <person name="Uneklint I."/>
            <person name="Vallesi A."/>
            <person name="Karlsson L."/>
            <person name="Sjodin A."/>
        </authorList>
    </citation>
    <scope>NUCLEOTIDE SEQUENCE [LARGE SCALE GENOMIC DNA]</scope>
    <source>
        <strain evidence="3 4">FSC1325</strain>
    </source>
</reference>
<keyword evidence="2" id="KW-0472">Membrane</keyword>
<feature type="compositionally biased region" description="Basic and acidic residues" evidence="1">
    <location>
        <begin position="394"/>
        <end position="403"/>
    </location>
</feature>
<dbReference type="EMBL" id="CP043424">
    <property type="protein sequence ID" value="QIW12137.1"/>
    <property type="molecule type" value="Genomic_DNA"/>
</dbReference>
<proteinExistence type="predicted"/>
<dbReference type="Proteomes" id="UP000681131">
    <property type="component" value="Chromosome"/>
</dbReference>
<dbReference type="InterPro" id="IPR012902">
    <property type="entry name" value="N_methyl_site"/>
</dbReference>
<keyword evidence="2" id="KW-0812">Transmembrane</keyword>
<accession>A0ABX6KCT0</accession>
<dbReference type="InterPro" id="IPR045584">
    <property type="entry name" value="Pilin-like"/>
</dbReference>
<feature type="compositionally biased region" description="Polar residues" evidence="1">
    <location>
        <begin position="366"/>
        <end position="392"/>
    </location>
</feature>
<keyword evidence="2" id="KW-1133">Transmembrane helix</keyword>
<dbReference type="SUPFAM" id="SSF54523">
    <property type="entry name" value="Pili subunits"/>
    <property type="match status" value="1"/>
</dbReference>
<evidence type="ECO:0000256" key="1">
    <source>
        <dbReference type="SAM" id="MobiDB-lite"/>
    </source>
</evidence>
<protein>
    <submittedName>
        <fullName evidence="3">Prepilin-type N-terminal cleavage/methylation domain-containing protein</fullName>
    </submittedName>
</protein>
<evidence type="ECO:0000256" key="2">
    <source>
        <dbReference type="SAM" id="Phobius"/>
    </source>
</evidence>
<keyword evidence="4" id="KW-1185">Reference proteome</keyword>
<name>A0ABX6KCT0_9GAMM</name>